<dbReference type="Proteomes" id="UP000030758">
    <property type="component" value="Unassembled WGS sequence"/>
</dbReference>
<sequence length="85" mass="9925">MVTLPPFGYCDLPRSQKRKRGEIDQSSLCTRITTSISSNGLCDYLALTRRPRRHSLRGTAGKRPINWRRPYGEQRDQFVSRLCIW</sequence>
<accession>A0A085NT02</accession>
<evidence type="ECO:0000313" key="1">
    <source>
        <dbReference type="EMBL" id="KFD57208.1"/>
    </source>
</evidence>
<dbReference type="EMBL" id="KL363189">
    <property type="protein sequence ID" value="KFD57208.1"/>
    <property type="molecule type" value="Genomic_DNA"/>
</dbReference>
<gene>
    <name evidence="1" type="ORF">M513_01719</name>
    <name evidence="2" type="ORF">M514_01719</name>
</gene>
<name>A0A085NT02_9BILA</name>
<dbReference type="EMBL" id="KL367476">
    <property type="protein sequence ID" value="KFD72598.1"/>
    <property type="molecule type" value="Genomic_DNA"/>
</dbReference>
<dbReference type="Proteomes" id="UP000030764">
    <property type="component" value="Unassembled WGS sequence"/>
</dbReference>
<feature type="non-terminal residue" evidence="2">
    <location>
        <position position="85"/>
    </location>
</feature>
<dbReference type="AlphaFoldDB" id="A0A085NT02"/>
<organism evidence="2">
    <name type="scientific">Trichuris suis</name>
    <name type="common">pig whipworm</name>
    <dbReference type="NCBI Taxonomy" id="68888"/>
    <lineage>
        <taxon>Eukaryota</taxon>
        <taxon>Metazoa</taxon>
        <taxon>Ecdysozoa</taxon>
        <taxon>Nematoda</taxon>
        <taxon>Enoplea</taxon>
        <taxon>Dorylaimia</taxon>
        <taxon>Trichinellida</taxon>
        <taxon>Trichuridae</taxon>
        <taxon>Trichuris</taxon>
    </lineage>
</organism>
<evidence type="ECO:0000313" key="3">
    <source>
        <dbReference type="Proteomes" id="UP000030764"/>
    </source>
</evidence>
<proteinExistence type="predicted"/>
<protein>
    <submittedName>
        <fullName evidence="2">Uncharacterized protein</fullName>
    </submittedName>
</protein>
<keyword evidence="3" id="KW-1185">Reference proteome</keyword>
<reference evidence="2 3" key="1">
    <citation type="journal article" date="2014" name="Nat. Genet.">
        <title>Genome and transcriptome of the porcine whipworm Trichuris suis.</title>
        <authorList>
            <person name="Jex A.R."/>
            <person name="Nejsum P."/>
            <person name="Schwarz E.M."/>
            <person name="Hu L."/>
            <person name="Young N.D."/>
            <person name="Hall R.S."/>
            <person name="Korhonen P.K."/>
            <person name="Liao S."/>
            <person name="Thamsborg S."/>
            <person name="Xia J."/>
            <person name="Xu P."/>
            <person name="Wang S."/>
            <person name="Scheerlinck J.P."/>
            <person name="Hofmann A."/>
            <person name="Sternberg P.W."/>
            <person name="Wang J."/>
            <person name="Gasser R.B."/>
        </authorList>
    </citation>
    <scope>NUCLEOTIDE SEQUENCE [LARGE SCALE GENOMIC DNA]</scope>
    <source>
        <strain evidence="2">DCEP-RM93F</strain>
        <strain evidence="1">DCEP-RM93M</strain>
    </source>
</reference>
<evidence type="ECO:0000313" key="2">
    <source>
        <dbReference type="EMBL" id="KFD72598.1"/>
    </source>
</evidence>